<accession>A0AC34GSZ5</accession>
<evidence type="ECO:0000313" key="2">
    <source>
        <dbReference type="WBParaSite" id="ES5_v2.g7692.t1"/>
    </source>
</evidence>
<reference evidence="2" key="1">
    <citation type="submission" date="2022-11" db="UniProtKB">
        <authorList>
            <consortium name="WormBaseParasite"/>
        </authorList>
    </citation>
    <scope>IDENTIFICATION</scope>
</reference>
<sequence>MEEHHKGVRYADYYFLLAILFIFLIFFCLLCTGGLIAIRWSYKRRTKEKLDEEREKHRREEDAWKECERKVREEVDRKNEKALDRELQRKYEAKESEPHTTVIKMETPTKLQESIQQHSQQPICNHHNSQQFPTNNG</sequence>
<dbReference type="Proteomes" id="UP000887579">
    <property type="component" value="Unplaced"/>
</dbReference>
<proteinExistence type="predicted"/>
<dbReference type="WBParaSite" id="ES5_v2.g7692.t1">
    <property type="protein sequence ID" value="ES5_v2.g7692.t1"/>
    <property type="gene ID" value="ES5_v2.g7692"/>
</dbReference>
<name>A0AC34GSZ5_9BILA</name>
<organism evidence="1 2">
    <name type="scientific">Panagrolaimus sp. ES5</name>
    <dbReference type="NCBI Taxonomy" id="591445"/>
    <lineage>
        <taxon>Eukaryota</taxon>
        <taxon>Metazoa</taxon>
        <taxon>Ecdysozoa</taxon>
        <taxon>Nematoda</taxon>
        <taxon>Chromadorea</taxon>
        <taxon>Rhabditida</taxon>
        <taxon>Tylenchina</taxon>
        <taxon>Panagrolaimomorpha</taxon>
        <taxon>Panagrolaimoidea</taxon>
        <taxon>Panagrolaimidae</taxon>
        <taxon>Panagrolaimus</taxon>
    </lineage>
</organism>
<evidence type="ECO:0000313" key="1">
    <source>
        <dbReference type="Proteomes" id="UP000887579"/>
    </source>
</evidence>
<protein>
    <submittedName>
        <fullName evidence="2">Uncharacterized protein</fullName>
    </submittedName>
</protein>